<evidence type="ECO:0000256" key="1">
    <source>
        <dbReference type="SAM" id="MobiDB-lite"/>
    </source>
</evidence>
<keyword evidence="2" id="KW-1185">Reference proteome</keyword>
<proteinExistence type="predicted"/>
<dbReference type="AlphaFoldDB" id="A0A6I9S0L8"/>
<evidence type="ECO:0000313" key="2">
    <source>
        <dbReference type="Proteomes" id="UP000504607"/>
    </source>
</evidence>
<dbReference type="OrthoDB" id="2014339at2759"/>
<evidence type="ECO:0000313" key="4">
    <source>
        <dbReference type="RefSeq" id="XP_010935610.1"/>
    </source>
</evidence>
<accession>A0A6I9S0L8</accession>
<dbReference type="GeneID" id="105055474"/>
<dbReference type="RefSeq" id="XP_010935610.1">
    <property type="nucleotide sequence ID" value="XM_010937308.3"/>
</dbReference>
<dbReference type="RefSeq" id="XP_010935609.1">
    <property type="nucleotide sequence ID" value="XM_010937307.3"/>
</dbReference>
<sequence length="310" mass="35478">MSARLEREDGRQKREAMLTWCCFSTSPPAISFASSVHEALPSRRHRILLLPRPLSGANNLLFSHHPSDNNGEGWAMSRVAASRTARTPEEDEEEDGGEEENEVYSERAKGSGTTARGRRLLKVREEKRKREYDRLHNYPTWAKILENACKDDEELRAVLGDSIGNPELMRKRELICTIDRLRRGSGRKVETFASPEQDQFLPSKSALETLIHLIPTYGLNFMVLHQTVMLTFLVVSFNHGMSWDAWVLLTLQICSWQTHQWITILCMILTKLLELCLHLSMILAMLSFKTTGAGFGWTLEHLIFLLSMYC</sequence>
<evidence type="ECO:0000313" key="3">
    <source>
        <dbReference type="RefSeq" id="XP_010935609.1"/>
    </source>
</evidence>
<organism evidence="2 3">
    <name type="scientific">Elaeis guineensis var. tenera</name>
    <name type="common">Oil palm</name>
    <dbReference type="NCBI Taxonomy" id="51953"/>
    <lineage>
        <taxon>Eukaryota</taxon>
        <taxon>Viridiplantae</taxon>
        <taxon>Streptophyta</taxon>
        <taxon>Embryophyta</taxon>
        <taxon>Tracheophyta</taxon>
        <taxon>Spermatophyta</taxon>
        <taxon>Magnoliopsida</taxon>
        <taxon>Liliopsida</taxon>
        <taxon>Arecaceae</taxon>
        <taxon>Arecoideae</taxon>
        <taxon>Cocoseae</taxon>
        <taxon>Elaeidinae</taxon>
        <taxon>Elaeis</taxon>
    </lineage>
</organism>
<feature type="compositionally biased region" description="Acidic residues" evidence="1">
    <location>
        <begin position="89"/>
        <end position="103"/>
    </location>
</feature>
<protein>
    <submittedName>
        <fullName evidence="3 4">Uncharacterized protein LOC105055474 isoform X3</fullName>
    </submittedName>
</protein>
<dbReference type="Proteomes" id="UP000504607">
    <property type="component" value="Chromosome 12"/>
</dbReference>
<gene>
    <name evidence="3 4" type="primary">LOC105055474</name>
</gene>
<reference evidence="3 4" key="1">
    <citation type="submission" date="2025-04" db="UniProtKB">
        <authorList>
            <consortium name="RefSeq"/>
        </authorList>
    </citation>
    <scope>IDENTIFICATION</scope>
</reference>
<dbReference type="PANTHER" id="PTHR46737">
    <property type="entry name" value="OS02G0827600 PROTEIN"/>
    <property type="match status" value="1"/>
</dbReference>
<dbReference type="PANTHER" id="PTHR46737:SF2">
    <property type="entry name" value="OS02G0827600 PROTEIN"/>
    <property type="match status" value="1"/>
</dbReference>
<feature type="region of interest" description="Disordered" evidence="1">
    <location>
        <begin position="66"/>
        <end position="120"/>
    </location>
</feature>
<name>A0A6I9S0L8_ELAGV</name>